<reference evidence="4" key="1">
    <citation type="submission" date="2022-12" db="EMBL/GenBank/DDBJ databases">
        <authorList>
            <person name="Petersen C."/>
        </authorList>
    </citation>
    <scope>NUCLEOTIDE SEQUENCE</scope>
    <source>
        <strain evidence="4">IBT 17660</strain>
    </source>
</reference>
<keyword evidence="2" id="KW-0597">Phosphoprotein</keyword>
<name>A0A9W9WRB4_9EURO</name>
<evidence type="ECO:0000259" key="3">
    <source>
        <dbReference type="Pfam" id="PF00501"/>
    </source>
</evidence>
<dbReference type="SUPFAM" id="SSF56801">
    <property type="entry name" value="Acetyl-CoA synthetase-like"/>
    <property type="match status" value="1"/>
</dbReference>
<dbReference type="Pfam" id="PF00501">
    <property type="entry name" value="AMP-binding"/>
    <property type="match status" value="1"/>
</dbReference>
<accession>A0A9W9WRB4</accession>
<dbReference type="EMBL" id="JAPWDO010000004">
    <property type="protein sequence ID" value="KAJ5472255.1"/>
    <property type="molecule type" value="Genomic_DNA"/>
</dbReference>
<dbReference type="PANTHER" id="PTHR43439:SF2">
    <property type="entry name" value="ENZYME, PUTATIVE (JCVI)-RELATED"/>
    <property type="match status" value="1"/>
</dbReference>
<reference evidence="4" key="2">
    <citation type="journal article" date="2023" name="IMA Fungus">
        <title>Comparative genomic study of the Penicillium genus elucidates a diverse pangenome and 15 lateral gene transfer events.</title>
        <authorList>
            <person name="Petersen C."/>
            <person name="Sorensen T."/>
            <person name="Nielsen M.R."/>
            <person name="Sondergaard T.E."/>
            <person name="Sorensen J.L."/>
            <person name="Fitzpatrick D.A."/>
            <person name="Frisvad J.C."/>
            <person name="Nielsen K.L."/>
        </authorList>
    </citation>
    <scope>NUCLEOTIDE SEQUENCE</scope>
    <source>
        <strain evidence="4">IBT 17660</strain>
    </source>
</reference>
<dbReference type="InterPro" id="IPR020845">
    <property type="entry name" value="AMP-binding_CS"/>
</dbReference>
<dbReference type="Proteomes" id="UP001147760">
    <property type="component" value="Unassembled WGS sequence"/>
</dbReference>
<evidence type="ECO:0000313" key="5">
    <source>
        <dbReference type="Proteomes" id="UP001147760"/>
    </source>
</evidence>
<dbReference type="PANTHER" id="PTHR43439">
    <property type="entry name" value="PHENYLACETATE-COENZYME A LIGASE"/>
    <property type="match status" value="1"/>
</dbReference>
<dbReference type="PROSITE" id="PS00455">
    <property type="entry name" value="AMP_BINDING"/>
    <property type="match status" value="1"/>
</dbReference>
<comment type="caution">
    <text evidence="4">The sequence shown here is derived from an EMBL/GenBank/DDBJ whole genome shotgun (WGS) entry which is preliminary data.</text>
</comment>
<dbReference type="InterPro" id="IPR042099">
    <property type="entry name" value="ANL_N_sf"/>
</dbReference>
<dbReference type="InterPro" id="IPR000873">
    <property type="entry name" value="AMP-dep_synth/lig_dom"/>
</dbReference>
<protein>
    <recommendedName>
        <fullName evidence="3">AMP-dependent synthetase/ligase domain-containing protein</fullName>
    </recommendedName>
</protein>
<sequence>MALSDIFPIPGVKHGERILVSVVENRASDDDSGNPWVSVPVDDQDLSQGFKDITFRQLDNYANHAAQWLTGNLPKTSEPFQCVAYAGPKDLRYPILALAAAKLQKVLILPSPLITPDAQKRILEAKSCALYLRPSSLETHVGAALKEAPHIQVITVPEIDEFMEETEAPTYTYPKSWEEGKDDPWLVFHTSGTTGYPKPLTYTHEMMAVADMVAATLDLEHCFAHHFAKERLYTPLPSLHLVGMILVLASTSFVHATLVIGPPTLPTPDTVIDILRYGQVKVALLTPAVIEELCLTPTGIDALRNLKSVHYAGAPLSAKAGNILISHTQVVPTIGSTESGGYLTSVHDKKEAWDYVSFQKHAGAVFEHRFDDLYELVFVRQPDSKLQSIFRLYPDLDRYPTSDLWIEHPEHKGLWKIVGRSDDHVSFSHGEGLYASRLEPEIEVHPAVKSALIGGHGHSAPVLLIELYPGAVEDDSPDQFLASLQPNIGRVNAQVHDCVNLSTDQIIIATKEKPFVRTVKGSVGRMQTLNLYRDEVSALFG</sequence>
<gene>
    <name evidence="4" type="ORF">N7530_006256</name>
</gene>
<proteinExistence type="predicted"/>
<dbReference type="OrthoDB" id="429813at2759"/>
<feature type="domain" description="AMP-dependent synthetase/ligase" evidence="3">
    <location>
        <begin position="48"/>
        <end position="351"/>
    </location>
</feature>
<evidence type="ECO:0000313" key="4">
    <source>
        <dbReference type="EMBL" id="KAJ5472255.1"/>
    </source>
</evidence>
<keyword evidence="5" id="KW-1185">Reference proteome</keyword>
<dbReference type="Gene3D" id="3.40.50.12780">
    <property type="entry name" value="N-terminal domain of ligase-like"/>
    <property type="match status" value="1"/>
</dbReference>
<keyword evidence="1" id="KW-0596">Phosphopantetheine</keyword>
<dbReference type="AlphaFoldDB" id="A0A9W9WRB4"/>
<evidence type="ECO:0000256" key="2">
    <source>
        <dbReference type="ARBA" id="ARBA00022553"/>
    </source>
</evidence>
<organism evidence="4 5">
    <name type="scientific">Penicillium desertorum</name>
    <dbReference type="NCBI Taxonomy" id="1303715"/>
    <lineage>
        <taxon>Eukaryota</taxon>
        <taxon>Fungi</taxon>
        <taxon>Dikarya</taxon>
        <taxon>Ascomycota</taxon>
        <taxon>Pezizomycotina</taxon>
        <taxon>Eurotiomycetes</taxon>
        <taxon>Eurotiomycetidae</taxon>
        <taxon>Eurotiales</taxon>
        <taxon>Aspergillaceae</taxon>
        <taxon>Penicillium</taxon>
    </lineage>
</organism>
<dbReference type="InterPro" id="IPR051414">
    <property type="entry name" value="Adenylate-forming_Reductase"/>
</dbReference>
<dbReference type="Pfam" id="PF23562">
    <property type="entry name" value="AMP-binding_C_3"/>
    <property type="match status" value="1"/>
</dbReference>
<evidence type="ECO:0000256" key="1">
    <source>
        <dbReference type="ARBA" id="ARBA00022450"/>
    </source>
</evidence>